<keyword evidence="1" id="KW-0812">Transmembrane</keyword>
<reference evidence="2 3" key="1">
    <citation type="submission" date="2018-12" db="EMBL/GenBank/DDBJ databases">
        <authorList>
            <consortium name="Pathogen Informatics"/>
        </authorList>
    </citation>
    <scope>NUCLEOTIDE SEQUENCE [LARGE SCALE GENOMIC DNA]</scope>
    <source>
        <strain evidence="2 3">NCTC12871</strain>
    </source>
</reference>
<evidence type="ECO:0000313" key="3">
    <source>
        <dbReference type="Proteomes" id="UP000279799"/>
    </source>
</evidence>
<accession>A0A448TUA2</accession>
<dbReference type="NCBIfam" id="TIGR03750">
    <property type="entry name" value="conj_TIGR03750"/>
    <property type="match status" value="1"/>
</dbReference>
<dbReference type="Pfam" id="PF11990">
    <property type="entry name" value="DUF3487"/>
    <property type="match status" value="1"/>
</dbReference>
<name>A0A448TUA2_9PAST</name>
<dbReference type="KEGG" id="adp:NCTC12871_00841"/>
<sequence>MQDNKTILFLPDRLNRKPPVVSGMTFTELMSVIGISAIIGLFLGLLVIFVFHITWAVVPTVMVIFALIGLKFGGSLIARLKRGKPETWLERYVAYRLNPSAFITKEQHWGIHRIYSTSKRKK</sequence>
<evidence type="ECO:0000256" key="1">
    <source>
        <dbReference type="SAM" id="Phobius"/>
    </source>
</evidence>
<feature type="transmembrane region" description="Helical" evidence="1">
    <location>
        <begin position="21"/>
        <end position="51"/>
    </location>
</feature>
<keyword evidence="3" id="KW-1185">Reference proteome</keyword>
<organism evidence="2 3">
    <name type="scientific">Actinobacillus delphinicola</name>
    <dbReference type="NCBI Taxonomy" id="51161"/>
    <lineage>
        <taxon>Bacteria</taxon>
        <taxon>Pseudomonadati</taxon>
        <taxon>Pseudomonadota</taxon>
        <taxon>Gammaproteobacteria</taxon>
        <taxon>Pasteurellales</taxon>
        <taxon>Pasteurellaceae</taxon>
        <taxon>Actinobacillus</taxon>
    </lineage>
</organism>
<keyword evidence="1" id="KW-0472">Membrane</keyword>
<dbReference type="EMBL" id="LR134510">
    <property type="protein sequence ID" value="VEJ09388.1"/>
    <property type="molecule type" value="Genomic_DNA"/>
</dbReference>
<protein>
    <submittedName>
        <fullName evidence="2">Conjugative transfer region protein</fullName>
    </submittedName>
</protein>
<dbReference type="InterPro" id="IPR021877">
    <property type="entry name" value="DUF3487"/>
</dbReference>
<proteinExistence type="predicted"/>
<dbReference type="Proteomes" id="UP000279799">
    <property type="component" value="Chromosome"/>
</dbReference>
<dbReference type="AlphaFoldDB" id="A0A448TUA2"/>
<dbReference type="RefSeq" id="WP_126599279.1">
    <property type="nucleotide sequence ID" value="NZ_LR134510.1"/>
</dbReference>
<keyword evidence="1" id="KW-1133">Transmembrane helix</keyword>
<evidence type="ECO:0000313" key="2">
    <source>
        <dbReference type="EMBL" id="VEJ09388.1"/>
    </source>
</evidence>
<gene>
    <name evidence="2" type="ORF">NCTC12871_00841</name>
</gene>
<feature type="transmembrane region" description="Helical" evidence="1">
    <location>
        <begin position="57"/>
        <end position="78"/>
    </location>
</feature>
<dbReference type="OrthoDB" id="8907898at2"/>